<dbReference type="InterPro" id="IPR018392">
    <property type="entry name" value="LysM"/>
</dbReference>
<organism evidence="6 7">
    <name type="scientific">Lapidilactobacillus gannanensis</name>
    <dbReference type="NCBI Taxonomy" id="2486002"/>
    <lineage>
        <taxon>Bacteria</taxon>
        <taxon>Bacillati</taxon>
        <taxon>Bacillota</taxon>
        <taxon>Bacilli</taxon>
        <taxon>Lactobacillales</taxon>
        <taxon>Lactobacillaceae</taxon>
        <taxon>Lapidilactobacillus</taxon>
    </lineage>
</organism>
<dbReference type="Gene3D" id="3.20.20.80">
    <property type="entry name" value="Glycosidases"/>
    <property type="match status" value="1"/>
</dbReference>
<keyword evidence="7" id="KW-1185">Reference proteome</keyword>
<reference evidence="7" key="1">
    <citation type="journal article" date="2019" name="Int. J. Syst. Evol. Microbiol.">
        <title>The Global Catalogue of Microorganisms (GCM) 10K type strain sequencing project: providing services to taxonomists for standard genome sequencing and annotation.</title>
        <authorList>
            <consortium name="The Broad Institute Genomics Platform"/>
            <consortium name="The Broad Institute Genome Sequencing Center for Infectious Disease"/>
            <person name="Wu L."/>
            <person name="Ma J."/>
        </authorList>
    </citation>
    <scope>NUCLEOTIDE SEQUENCE [LARGE SCALE GENOMIC DNA]</scope>
    <source>
        <strain evidence="7">CCM 8937</strain>
    </source>
</reference>
<evidence type="ECO:0000313" key="7">
    <source>
        <dbReference type="Proteomes" id="UP001597191"/>
    </source>
</evidence>
<dbReference type="InterPro" id="IPR036779">
    <property type="entry name" value="LysM_dom_sf"/>
</dbReference>
<dbReference type="CDD" id="cd00118">
    <property type="entry name" value="LysM"/>
    <property type="match status" value="2"/>
</dbReference>
<evidence type="ECO:0000313" key="6">
    <source>
        <dbReference type="EMBL" id="MFD1411736.1"/>
    </source>
</evidence>
<keyword evidence="2" id="KW-0378">Hydrolase</keyword>
<dbReference type="SUPFAM" id="SSF54106">
    <property type="entry name" value="LysM domain"/>
    <property type="match status" value="2"/>
</dbReference>
<comment type="caution">
    <text evidence="6">The sequence shown here is derived from an EMBL/GenBank/DDBJ whole genome shotgun (WGS) entry which is preliminary data.</text>
</comment>
<dbReference type="RefSeq" id="WP_125650108.1">
    <property type="nucleotide sequence ID" value="NZ_JBHTOH010000086.1"/>
</dbReference>
<protein>
    <submittedName>
        <fullName evidence="6">LysM peptidoglycan-binding domain-containing protein</fullName>
    </submittedName>
</protein>
<dbReference type="SMART" id="SM00641">
    <property type="entry name" value="Glyco_25"/>
    <property type="match status" value="1"/>
</dbReference>
<dbReference type="InterPro" id="IPR002053">
    <property type="entry name" value="Glyco_hydro_25"/>
</dbReference>
<dbReference type="SUPFAM" id="SSF51445">
    <property type="entry name" value="(Trans)glycosidases"/>
    <property type="match status" value="1"/>
</dbReference>
<accession>A0ABW4BNB2</accession>
<feature type="domain" description="LysM" evidence="5">
    <location>
        <begin position="333"/>
        <end position="377"/>
    </location>
</feature>
<evidence type="ECO:0000256" key="4">
    <source>
        <dbReference type="SAM" id="SignalP"/>
    </source>
</evidence>
<dbReference type="PROSITE" id="PS51904">
    <property type="entry name" value="GLYCOSYL_HYDROL_F25_2"/>
    <property type="match status" value="1"/>
</dbReference>
<dbReference type="PANTHER" id="PTHR33734">
    <property type="entry name" value="LYSM DOMAIN-CONTAINING GPI-ANCHORED PROTEIN 2"/>
    <property type="match status" value="1"/>
</dbReference>
<gene>
    <name evidence="6" type="ORF">ACFQ4R_09080</name>
</gene>
<name>A0ABW4BNB2_9LACO</name>
<dbReference type="InterPro" id="IPR017853">
    <property type="entry name" value="GH"/>
</dbReference>
<sequence length="430" mass="46821">MKFKKKLVLAVTLIVAAVFMAVPANYASAAKGDQGVDWSKYQGANGVYGYQRDKFVISQVGGYYNGSFVDQWTYKTQVSSAIAAGKRAHTYIYSRFTGRQQADQMLNYYLPKVQTPKGSIVALDVEDGYPDTDSVLYALGRVKAAGYTAMLYGYKSFLTSHLSLSTIANQYPLWMAEYPNYAVTPTPNYNYFPSFNNIGIFQFTSTYIAGGLDGNIDLTGITDNGYGSSHKTDTGKVVVKPDTSTPATNAGQAANNTAKANIKVGDTVKVNLTTNRWANGVGIPSWVRGKTYKVQQVSGNKVLLAGIMSWANKSDVELLSVGNTSTPAVNSTNSYTVQYGDSWWAIANKFGVSMYNLAARNGKTINAMIYPGQRLTIGSTTANTALTYTVKYGDSWWLIGSKLGISMYTLAAKNGKTINSMIHPNQILMY</sequence>
<evidence type="ECO:0000256" key="1">
    <source>
        <dbReference type="ARBA" id="ARBA00010646"/>
    </source>
</evidence>
<dbReference type="SMART" id="SM00257">
    <property type="entry name" value="LysM"/>
    <property type="match status" value="2"/>
</dbReference>
<feature type="signal peptide" evidence="4">
    <location>
        <begin position="1"/>
        <end position="29"/>
    </location>
</feature>
<feature type="domain" description="LysM" evidence="5">
    <location>
        <begin position="386"/>
        <end position="430"/>
    </location>
</feature>
<dbReference type="EMBL" id="JBHTOH010000086">
    <property type="protein sequence ID" value="MFD1411736.1"/>
    <property type="molecule type" value="Genomic_DNA"/>
</dbReference>
<dbReference type="Pfam" id="PF01183">
    <property type="entry name" value="Glyco_hydro_25"/>
    <property type="match status" value="1"/>
</dbReference>
<evidence type="ECO:0000256" key="2">
    <source>
        <dbReference type="ARBA" id="ARBA00022801"/>
    </source>
</evidence>
<keyword evidence="4" id="KW-0732">Signal</keyword>
<proteinExistence type="inferred from homology"/>
<feature type="chain" id="PRO_5047502099" evidence="4">
    <location>
        <begin position="30"/>
        <end position="430"/>
    </location>
</feature>
<dbReference type="Pfam" id="PF01476">
    <property type="entry name" value="LysM"/>
    <property type="match status" value="2"/>
</dbReference>
<dbReference type="Gene3D" id="3.10.350.10">
    <property type="entry name" value="LysM domain"/>
    <property type="match status" value="2"/>
</dbReference>
<keyword evidence="3" id="KW-0326">Glycosidase</keyword>
<dbReference type="PANTHER" id="PTHR33734:SF22">
    <property type="entry name" value="MEMBRANE-BOUND LYTIC MUREIN TRANSGLYCOSYLASE D"/>
    <property type="match status" value="1"/>
</dbReference>
<dbReference type="Proteomes" id="UP001597191">
    <property type="component" value="Unassembled WGS sequence"/>
</dbReference>
<evidence type="ECO:0000256" key="3">
    <source>
        <dbReference type="ARBA" id="ARBA00023295"/>
    </source>
</evidence>
<evidence type="ECO:0000259" key="5">
    <source>
        <dbReference type="PROSITE" id="PS51782"/>
    </source>
</evidence>
<dbReference type="PROSITE" id="PS51782">
    <property type="entry name" value="LYSM"/>
    <property type="match status" value="2"/>
</dbReference>
<dbReference type="InterPro" id="IPR018077">
    <property type="entry name" value="Glyco_hydro_fam25_subgr"/>
</dbReference>
<comment type="similarity">
    <text evidence="1">Belongs to the glycosyl hydrolase 25 family.</text>
</comment>